<dbReference type="Gene3D" id="3.10.450.50">
    <property type="match status" value="1"/>
</dbReference>
<evidence type="ECO:0000313" key="3">
    <source>
        <dbReference type="Proteomes" id="UP000035034"/>
    </source>
</evidence>
<dbReference type="InterPro" id="IPR032710">
    <property type="entry name" value="NTF2-like_dom_sf"/>
</dbReference>
<dbReference type="InterPro" id="IPR009959">
    <property type="entry name" value="Cyclase_SnoaL-like"/>
</dbReference>
<dbReference type="PANTHER" id="PTHR38436:SF1">
    <property type="entry name" value="ESTER CYCLASE"/>
    <property type="match status" value="1"/>
</dbReference>
<dbReference type="GO" id="GO:0030638">
    <property type="term" value="P:polyketide metabolic process"/>
    <property type="evidence" value="ECO:0007669"/>
    <property type="project" value="InterPro"/>
</dbReference>
<comment type="caution">
    <text evidence="2">The sequence shown here is derived from an EMBL/GenBank/DDBJ whole genome shotgun (WGS) entry which is preliminary data.</text>
</comment>
<feature type="domain" description="SnoaL-like" evidence="1">
    <location>
        <begin position="59"/>
        <end position="153"/>
    </location>
</feature>
<accession>H0R1A4</accession>
<evidence type="ECO:0000259" key="1">
    <source>
        <dbReference type="Pfam" id="PF12680"/>
    </source>
</evidence>
<organism evidence="2 3">
    <name type="scientific">Gordonia effusa NBRC 100432</name>
    <dbReference type="NCBI Taxonomy" id="1077974"/>
    <lineage>
        <taxon>Bacteria</taxon>
        <taxon>Bacillati</taxon>
        <taxon>Actinomycetota</taxon>
        <taxon>Actinomycetes</taxon>
        <taxon>Mycobacteriales</taxon>
        <taxon>Gordoniaceae</taxon>
        <taxon>Gordonia</taxon>
    </lineage>
</organism>
<dbReference type="Proteomes" id="UP000035034">
    <property type="component" value="Unassembled WGS sequence"/>
</dbReference>
<dbReference type="STRING" id="1077974.GOEFS_067_00120"/>
<dbReference type="SUPFAM" id="SSF54427">
    <property type="entry name" value="NTF2-like"/>
    <property type="match status" value="1"/>
</dbReference>
<dbReference type="PANTHER" id="PTHR38436">
    <property type="entry name" value="POLYKETIDE CYCLASE SNOAL-LIKE DOMAIN"/>
    <property type="match status" value="1"/>
</dbReference>
<proteinExistence type="predicted"/>
<dbReference type="EMBL" id="BAEH01000067">
    <property type="protein sequence ID" value="GAB18855.1"/>
    <property type="molecule type" value="Genomic_DNA"/>
</dbReference>
<name>H0R1A4_9ACTN</name>
<keyword evidence="3" id="KW-1185">Reference proteome</keyword>
<dbReference type="AlphaFoldDB" id="H0R1A4"/>
<dbReference type="OrthoDB" id="129343at2"/>
<sequence>MTSQAVVSKTLVPRIALLLAAVSGIAVLLLAACGSDPASDTPSSTADVAQNNRTLIVNFYNRFFNEHQVDEAATVVADNYRQHNPNVPDGKAPFVSYFKKSFADNPAQRSKIVRSATDGDLVYLHVHATEGPNDRGSAIVDIFRISNGKIVEHWDVIQPVPEKSANNNTMF</sequence>
<gene>
    <name evidence="2" type="ORF">GOEFS_067_00120</name>
</gene>
<dbReference type="RefSeq" id="WP_007318191.1">
    <property type="nucleotide sequence ID" value="NZ_BAEH01000067.1"/>
</dbReference>
<evidence type="ECO:0000313" key="2">
    <source>
        <dbReference type="EMBL" id="GAB18855.1"/>
    </source>
</evidence>
<dbReference type="eggNOG" id="COG4922">
    <property type="taxonomic scope" value="Bacteria"/>
</dbReference>
<protein>
    <recommendedName>
        <fullName evidence="1">SnoaL-like domain-containing protein</fullName>
    </recommendedName>
</protein>
<dbReference type="InterPro" id="IPR037401">
    <property type="entry name" value="SnoaL-like"/>
</dbReference>
<reference evidence="2 3" key="1">
    <citation type="submission" date="2011-12" db="EMBL/GenBank/DDBJ databases">
        <title>Whole genome shotgun sequence of Gordonia effusa NBRC 100432.</title>
        <authorList>
            <person name="Yoshida I."/>
            <person name="Takarada H."/>
            <person name="Hosoyama A."/>
            <person name="Tsuchikane K."/>
            <person name="Katsumata H."/>
            <person name="Yamazaki S."/>
            <person name="Fujita N."/>
        </authorList>
    </citation>
    <scope>NUCLEOTIDE SEQUENCE [LARGE SCALE GENOMIC DNA]</scope>
    <source>
        <strain evidence="2 3">NBRC 100432</strain>
    </source>
</reference>
<dbReference type="Pfam" id="PF12680">
    <property type="entry name" value="SnoaL_2"/>
    <property type="match status" value="1"/>
</dbReference>